<keyword evidence="3" id="KW-0560">Oxidoreductase</keyword>
<evidence type="ECO:0000256" key="1">
    <source>
        <dbReference type="ARBA" id="ARBA00022630"/>
    </source>
</evidence>
<dbReference type="EMBL" id="MLIQ01000006">
    <property type="protein sequence ID" value="OHU60881.1"/>
    <property type="molecule type" value="Genomic_DNA"/>
</dbReference>
<dbReference type="Gene3D" id="3.20.20.30">
    <property type="entry name" value="Luciferase-like domain"/>
    <property type="match status" value="1"/>
</dbReference>
<dbReference type="AlphaFoldDB" id="A0A1S1LR99"/>
<evidence type="ECO:0000256" key="2">
    <source>
        <dbReference type="ARBA" id="ARBA00022643"/>
    </source>
</evidence>
<comment type="caution">
    <text evidence="6">The sequence shown here is derived from an EMBL/GenBank/DDBJ whole genome shotgun (WGS) entry which is preliminary data.</text>
</comment>
<dbReference type="Pfam" id="PF00296">
    <property type="entry name" value="Bac_luciferase"/>
    <property type="match status" value="1"/>
</dbReference>
<evidence type="ECO:0000259" key="5">
    <source>
        <dbReference type="Pfam" id="PF00296"/>
    </source>
</evidence>
<evidence type="ECO:0000256" key="4">
    <source>
        <dbReference type="ARBA" id="ARBA00023033"/>
    </source>
</evidence>
<dbReference type="PANTHER" id="PTHR42847">
    <property type="entry name" value="ALKANESULFONATE MONOOXYGENASE"/>
    <property type="match status" value="1"/>
</dbReference>
<keyword evidence="4" id="KW-0503">Monooxygenase</keyword>
<organism evidence="6 7">
    <name type="scientific">Mycobacteroides chelonae</name>
    <name type="common">Mycobacterium chelonae</name>
    <dbReference type="NCBI Taxonomy" id="1774"/>
    <lineage>
        <taxon>Bacteria</taxon>
        <taxon>Bacillati</taxon>
        <taxon>Actinomycetota</taxon>
        <taxon>Actinomycetes</taxon>
        <taxon>Mycobacteriales</taxon>
        <taxon>Mycobacteriaceae</taxon>
        <taxon>Mycobacteroides</taxon>
    </lineage>
</organism>
<sequence length="296" mass="32338">MLIGIATPVVVQVPGVAAEWESSGTATDIANISSWADHLGFDYLTCSEHIAVPIEAATTRGSVYWDPLATLSYLAAFTSRIRLATSVVVLGYHHPLAIAKRYGTLDRISSGRLILGVGVGSLREEFDLLNASWDDRGQRADDAIRALRSSLSTTTPTYRGKYYQYTSLDIRPCAVQRHVPVWVGGRTVRSLHRAVELADGWMPFAVSLTQAAKMLSSVDIPDDFEVALGTSPLDPCEQTEEALHQIASLREAGATAVTCSLSSRSASHFREQLSALSELVHPLQRRKHDNIRPRQA</sequence>
<dbReference type="InterPro" id="IPR050172">
    <property type="entry name" value="SsuD_RutA_monooxygenase"/>
</dbReference>
<proteinExistence type="predicted"/>
<reference evidence="6 7" key="1">
    <citation type="submission" date="2016-10" db="EMBL/GenBank/DDBJ databases">
        <title>Evaluation of Human, Veterinary and Environmental Mycobacterium chelonae Isolates by Core Genome Phylogenomic Analysis, Targeted Gene Comparison, and Anti-microbial Susceptibility Patterns: A Tale of Mistaken Identities.</title>
        <authorList>
            <person name="Fogelson S.B."/>
            <person name="Camus A.C."/>
            <person name="Lorenz W."/>
            <person name="Vasireddy R."/>
            <person name="Vasireddy S."/>
            <person name="Smith T."/>
            <person name="Brown-Elliott B.A."/>
            <person name="Wallace R.J.Jr."/>
            <person name="Hasan N.A."/>
            <person name="Reischl U."/>
            <person name="Sanchez S."/>
        </authorList>
    </citation>
    <scope>NUCLEOTIDE SEQUENCE [LARGE SCALE GENOMIC DNA]</scope>
    <source>
        <strain evidence="6 7">15515</strain>
    </source>
</reference>
<gene>
    <name evidence="6" type="ORF">BKG82_01500</name>
</gene>
<evidence type="ECO:0000313" key="7">
    <source>
        <dbReference type="Proteomes" id="UP000180043"/>
    </source>
</evidence>
<dbReference type="NCBIfam" id="TIGR03619">
    <property type="entry name" value="F420_Rv2161c"/>
    <property type="match status" value="1"/>
</dbReference>
<dbReference type="InterPro" id="IPR019921">
    <property type="entry name" value="Lucif-like_OxRdtase_Rv2161c"/>
</dbReference>
<keyword evidence="1" id="KW-0285">Flavoprotein</keyword>
<dbReference type="InterPro" id="IPR011251">
    <property type="entry name" value="Luciferase-like_dom"/>
</dbReference>
<dbReference type="RefSeq" id="WP_057969739.1">
    <property type="nucleotide sequence ID" value="NZ_MLII01000034.1"/>
</dbReference>
<keyword evidence="2" id="KW-0288">FMN</keyword>
<evidence type="ECO:0000313" key="6">
    <source>
        <dbReference type="EMBL" id="OHU60881.1"/>
    </source>
</evidence>
<protein>
    <submittedName>
        <fullName evidence="6">LLM class F420-dependent oxidoreductase</fullName>
    </submittedName>
</protein>
<dbReference type="SUPFAM" id="SSF51679">
    <property type="entry name" value="Bacterial luciferase-like"/>
    <property type="match status" value="1"/>
</dbReference>
<dbReference type="GO" id="GO:0046306">
    <property type="term" value="P:alkanesulfonate catabolic process"/>
    <property type="evidence" value="ECO:0007669"/>
    <property type="project" value="TreeGrafter"/>
</dbReference>
<dbReference type="Proteomes" id="UP000180043">
    <property type="component" value="Unassembled WGS sequence"/>
</dbReference>
<feature type="domain" description="Luciferase-like" evidence="5">
    <location>
        <begin position="4"/>
        <end position="228"/>
    </location>
</feature>
<name>A0A1S1LR99_MYCCH</name>
<dbReference type="PANTHER" id="PTHR42847:SF4">
    <property type="entry name" value="ALKANESULFONATE MONOOXYGENASE-RELATED"/>
    <property type="match status" value="1"/>
</dbReference>
<dbReference type="InterPro" id="IPR036661">
    <property type="entry name" value="Luciferase-like_sf"/>
</dbReference>
<evidence type="ECO:0000256" key="3">
    <source>
        <dbReference type="ARBA" id="ARBA00023002"/>
    </source>
</evidence>
<accession>A0A1S1LR99</accession>
<dbReference type="GO" id="GO:0008726">
    <property type="term" value="F:alkanesulfonate monooxygenase activity"/>
    <property type="evidence" value="ECO:0007669"/>
    <property type="project" value="TreeGrafter"/>
</dbReference>